<gene>
    <name evidence="1" type="ORF">AXF42_Ash010331</name>
</gene>
<dbReference type="AlphaFoldDB" id="A0A2I0BDR0"/>
<reference evidence="1 2" key="1">
    <citation type="journal article" date="2017" name="Nature">
        <title>The Apostasia genome and the evolution of orchids.</title>
        <authorList>
            <person name="Zhang G.Q."/>
            <person name="Liu K.W."/>
            <person name="Li Z."/>
            <person name="Lohaus R."/>
            <person name="Hsiao Y.Y."/>
            <person name="Niu S.C."/>
            <person name="Wang J.Y."/>
            <person name="Lin Y.C."/>
            <person name="Xu Q."/>
            <person name="Chen L.J."/>
            <person name="Yoshida K."/>
            <person name="Fujiwara S."/>
            <person name="Wang Z.W."/>
            <person name="Zhang Y.Q."/>
            <person name="Mitsuda N."/>
            <person name="Wang M."/>
            <person name="Liu G.H."/>
            <person name="Pecoraro L."/>
            <person name="Huang H.X."/>
            <person name="Xiao X.J."/>
            <person name="Lin M."/>
            <person name="Wu X.Y."/>
            <person name="Wu W.L."/>
            <person name="Chen Y.Y."/>
            <person name="Chang S.B."/>
            <person name="Sakamoto S."/>
            <person name="Ohme-Takagi M."/>
            <person name="Yagi M."/>
            <person name="Zeng S.J."/>
            <person name="Shen C.Y."/>
            <person name="Yeh C.M."/>
            <person name="Luo Y.B."/>
            <person name="Tsai W.C."/>
            <person name="Van de Peer Y."/>
            <person name="Liu Z.J."/>
        </authorList>
    </citation>
    <scope>NUCLEOTIDE SEQUENCE [LARGE SCALE GENOMIC DNA]</scope>
    <source>
        <strain evidence="2">cv. Shenzhen</strain>
        <tissue evidence="1">Stem</tissue>
    </source>
</reference>
<name>A0A2I0BDR0_9ASPA</name>
<sequence length="82" mass="9317">MMIFKVSGCLHRGKVGIKGSVSECVSSFPTARDGPMELTRKWQSESNFLELHIPIRKRLKLGNSSFLSFKIIIRAFEGIRTF</sequence>
<keyword evidence="2" id="KW-1185">Reference proteome</keyword>
<dbReference type="EMBL" id="KZ451888">
    <property type="protein sequence ID" value="PKA65922.1"/>
    <property type="molecule type" value="Genomic_DNA"/>
</dbReference>
<proteinExistence type="predicted"/>
<evidence type="ECO:0000313" key="1">
    <source>
        <dbReference type="EMBL" id="PKA65922.1"/>
    </source>
</evidence>
<dbReference type="Proteomes" id="UP000236161">
    <property type="component" value="Unassembled WGS sequence"/>
</dbReference>
<accession>A0A2I0BDR0</accession>
<evidence type="ECO:0000313" key="2">
    <source>
        <dbReference type="Proteomes" id="UP000236161"/>
    </source>
</evidence>
<organism evidence="1 2">
    <name type="scientific">Apostasia shenzhenica</name>
    <dbReference type="NCBI Taxonomy" id="1088818"/>
    <lineage>
        <taxon>Eukaryota</taxon>
        <taxon>Viridiplantae</taxon>
        <taxon>Streptophyta</taxon>
        <taxon>Embryophyta</taxon>
        <taxon>Tracheophyta</taxon>
        <taxon>Spermatophyta</taxon>
        <taxon>Magnoliopsida</taxon>
        <taxon>Liliopsida</taxon>
        <taxon>Asparagales</taxon>
        <taxon>Orchidaceae</taxon>
        <taxon>Apostasioideae</taxon>
        <taxon>Apostasia</taxon>
    </lineage>
</organism>
<protein>
    <submittedName>
        <fullName evidence="1">Uncharacterized protein</fullName>
    </submittedName>
</protein>